<feature type="transmembrane region" description="Helical" evidence="1">
    <location>
        <begin position="93"/>
        <end position="111"/>
    </location>
</feature>
<feature type="transmembrane region" description="Helical" evidence="1">
    <location>
        <begin position="118"/>
        <end position="135"/>
    </location>
</feature>
<keyword evidence="1" id="KW-0472">Membrane</keyword>
<keyword evidence="1" id="KW-0812">Transmembrane</keyword>
<feature type="transmembrane region" description="Helical" evidence="1">
    <location>
        <begin position="41"/>
        <end position="59"/>
    </location>
</feature>
<feature type="transmembrane region" description="Helical" evidence="1">
    <location>
        <begin position="64"/>
        <end position="81"/>
    </location>
</feature>
<dbReference type="EMBL" id="UINC01075641">
    <property type="protein sequence ID" value="SVC14025.1"/>
    <property type="molecule type" value="Genomic_DNA"/>
</dbReference>
<accession>A0A382JQT2</accession>
<dbReference type="AlphaFoldDB" id="A0A382JQT2"/>
<evidence type="ECO:0000256" key="1">
    <source>
        <dbReference type="SAM" id="Phobius"/>
    </source>
</evidence>
<proteinExistence type="predicted"/>
<name>A0A382JQT2_9ZZZZ</name>
<organism evidence="2">
    <name type="scientific">marine metagenome</name>
    <dbReference type="NCBI Taxonomy" id="408172"/>
    <lineage>
        <taxon>unclassified sequences</taxon>
        <taxon>metagenomes</taxon>
        <taxon>ecological metagenomes</taxon>
    </lineage>
</organism>
<reference evidence="2" key="1">
    <citation type="submission" date="2018-05" db="EMBL/GenBank/DDBJ databases">
        <authorList>
            <person name="Lanie J.A."/>
            <person name="Ng W.-L."/>
            <person name="Kazmierczak K.M."/>
            <person name="Andrzejewski T.M."/>
            <person name="Davidsen T.M."/>
            <person name="Wayne K.J."/>
            <person name="Tettelin H."/>
            <person name="Glass J.I."/>
            <person name="Rusch D."/>
            <person name="Podicherti R."/>
            <person name="Tsui H.-C.T."/>
            <person name="Winkler M.E."/>
        </authorList>
    </citation>
    <scope>NUCLEOTIDE SEQUENCE</scope>
</reference>
<feature type="transmembrane region" description="Helical" evidence="1">
    <location>
        <begin position="12"/>
        <end position="29"/>
    </location>
</feature>
<gene>
    <name evidence="2" type="ORF">METZ01_LOCUS266879</name>
</gene>
<sequence length="277" mass="31837">MLEKLSTHWRYLLLGPTILTTFLTPFLRFNHIPLLSAESLLTYLFLMVVGLLLGSLMIFGGTLVQVFFGAFFIALFAFYQMDNLPELPFGLRYMPVLLAFSTFLSLGLYFLRKHLEQFLFIVFGVLWLGAFVQFIPPIEKSINLEAGEQVDVSLPPYIHIILDEHIGIEGIPSYVNQGQEFSKELLDKYTSQGFRVFGRAYSRFDNTGPSFASFLNFKPLEPMSFSKSLPRPAIRPNGLFEKLHKQGYIINVMETNHFPYCDQESGYRFGKCIQYRS</sequence>
<feature type="non-terminal residue" evidence="2">
    <location>
        <position position="277"/>
    </location>
</feature>
<evidence type="ECO:0000313" key="2">
    <source>
        <dbReference type="EMBL" id="SVC14025.1"/>
    </source>
</evidence>
<protein>
    <submittedName>
        <fullName evidence="2">Uncharacterized protein</fullName>
    </submittedName>
</protein>
<keyword evidence="1" id="KW-1133">Transmembrane helix</keyword>